<dbReference type="Proteomes" id="UP001195483">
    <property type="component" value="Unassembled WGS sequence"/>
</dbReference>
<organism evidence="2 3">
    <name type="scientific">Potamilus streckersoni</name>
    <dbReference type="NCBI Taxonomy" id="2493646"/>
    <lineage>
        <taxon>Eukaryota</taxon>
        <taxon>Metazoa</taxon>
        <taxon>Spiralia</taxon>
        <taxon>Lophotrochozoa</taxon>
        <taxon>Mollusca</taxon>
        <taxon>Bivalvia</taxon>
        <taxon>Autobranchia</taxon>
        <taxon>Heteroconchia</taxon>
        <taxon>Palaeoheterodonta</taxon>
        <taxon>Unionida</taxon>
        <taxon>Unionoidea</taxon>
        <taxon>Unionidae</taxon>
        <taxon>Ambleminae</taxon>
        <taxon>Lampsilini</taxon>
        <taxon>Potamilus</taxon>
    </lineage>
</organism>
<evidence type="ECO:0000256" key="1">
    <source>
        <dbReference type="SAM" id="MobiDB-lite"/>
    </source>
</evidence>
<gene>
    <name evidence="2" type="ORF">CHS0354_028191</name>
</gene>
<evidence type="ECO:0000313" key="3">
    <source>
        <dbReference type="Proteomes" id="UP001195483"/>
    </source>
</evidence>
<name>A0AAE0TI68_9BIVA</name>
<proteinExistence type="predicted"/>
<feature type="compositionally biased region" description="Low complexity" evidence="1">
    <location>
        <begin position="1"/>
        <end position="14"/>
    </location>
</feature>
<accession>A0AAE0TI68</accession>
<sequence>MALSPQQQQQQQQQDISRIRHAEKRECHMGNNLYDDVTSVVREKCNWFIFGSKETRLWLKLVEHLQQLEEEIRASDRKGI</sequence>
<protein>
    <submittedName>
        <fullName evidence="2">Uncharacterized protein</fullName>
    </submittedName>
</protein>
<reference evidence="2" key="2">
    <citation type="journal article" date="2021" name="Genome Biol. Evol.">
        <title>Developing a high-quality reference genome for a parasitic bivalve with doubly uniparental inheritance (Bivalvia: Unionida).</title>
        <authorList>
            <person name="Smith C.H."/>
        </authorList>
    </citation>
    <scope>NUCLEOTIDE SEQUENCE</scope>
    <source>
        <strain evidence="2">CHS0354</strain>
        <tissue evidence="2">Mantle</tissue>
    </source>
</reference>
<dbReference type="EMBL" id="JAEAOA010001692">
    <property type="protein sequence ID" value="KAK3610782.1"/>
    <property type="molecule type" value="Genomic_DNA"/>
</dbReference>
<evidence type="ECO:0000313" key="2">
    <source>
        <dbReference type="EMBL" id="KAK3610782.1"/>
    </source>
</evidence>
<dbReference type="AlphaFoldDB" id="A0AAE0TI68"/>
<keyword evidence="3" id="KW-1185">Reference proteome</keyword>
<reference evidence="2" key="3">
    <citation type="submission" date="2023-05" db="EMBL/GenBank/DDBJ databases">
        <authorList>
            <person name="Smith C.H."/>
        </authorList>
    </citation>
    <scope>NUCLEOTIDE SEQUENCE</scope>
    <source>
        <strain evidence="2">CHS0354</strain>
        <tissue evidence="2">Mantle</tissue>
    </source>
</reference>
<feature type="region of interest" description="Disordered" evidence="1">
    <location>
        <begin position="1"/>
        <end position="22"/>
    </location>
</feature>
<reference evidence="2" key="1">
    <citation type="journal article" date="2021" name="Genome Biol. Evol.">
        <title>A High-Quality Reference Genome for a Parasitic Bivalve with Doubly Uniparental Inheritance (Bivalvia: Unionida).</title>
        <authorList>
            <person name="Smith C.H."/>
        </authorList>
    </citation>
    <scope>NUCLEOTIDE SEQUENCE</scope>
    <source>
        <strain evidence="2">CHS0354</strain>
    </source>
</reference>
<comment type="caution">
    <text evidence="2">The sequence shown here is derived from an EMBL/GenBank/DDBJ whole genome shotgun (WGS) entry which is preliminary data.</text>
</comment>